<proteinExistence type="predicted"/>
<accession>A0AA40YS14</accession>
<organism evidence="1 2">
    <name type="scientific">Weissella confusa</name>
    <name type="common">Lactobacillus confusus</name>
    <dbReference type="NCBI Taxonomy" id="1583"/>
    <lineage>
        <taxon>Bacteria</taxon>
        <taxon>Bacillati</taxon>
        <taxon>Bacillota</taxon>
        <taxon>Bacilli</taxon>
        <taxon>Lactobacillales</taxon>
        <taxon>Lactobacillaceae</taxon>
        <taxon>Weissella</taxon>
    </lineage>
</organism>
<keyword evidence="2" id="KW-1185">Reference proteome</keyword>
<sequence>MDIQLHPEYLEAKRRIEVLKNDVTELFTEHSELVTVDVPAAEALYMDKIGRFELVAYELYMQVQFLKKRRQLMLQAINRREAPDKERIEKELEKLAKQLNVKRQKMVDHLDRAKAWQAATMLSEEDTAEAHVLYKQLVKLLHPDLHPNQTRQEAEWFKQAVDAYKAGDLAKLQLISELVAVGTENDTLSFNAIEELHEQIRRLEAHAESLTHQILMIKDTFPMTTVEWLKDEEWVAAQLHKIQHETAILTKRRDDLREELVAMGWQPNEQI</sequence>
<evidence type="ECO:0008006" key="3">
    <source>
        <dbReference type="Google" id="ProtNLM"/>
    </source>
</evidence>
<gene>
    <name evidence="1" type="ORF">HAU20_10305</name>
</gene>
<dbReference type="EMBL" id="JAAOCP010000016">
    <property type="protein sequence ID" value="MBJ7639766.1"/>
    <property type="molecule type" value="Genomic_DNA"/>
</dbReference>
<reference evidence="1 2" key="1">
    <citation type="journal article" date="2021" name="Int. J. Food Microbiol.">
        <title>Safety demonstration of a microbial species for use in the food chain: Weissella confusa.</title>
        <authorList>
            <person name="Bourdichon F."/>
            <person name="Patrone V."/>
            <person name="Fontana A."/>
            <person name="Milani G."/>
            <person name="Morelli L."/>
        </authorList>
    </citation>
    <scope>NUCLEOTIDE SEQUENCE [LARGE SCALE GENOMIC DNA]</scope>
    <source>
        <strain evidence="1 2">CCUG 43002</strain>
    </source>
</reference>
<dbReference type="AlphaFoldDB" id="A0AA40YS14"/>
<protein>
    <recommendedName>
        <fullName evidence="3">J domain-containing protein</fullName>
    </recommendedName>
</protein>
<evidence type="ECO:0000313" key="2">
    <source>
        <dbReference type="Proteomes" id="UP000728106"/>
    </source>
</evidence>
<dbReference type="Proteomes" id="UP000728106">
    <property type="component" value="Unassembled WGS sequence"/>
</dbReference>
<comment type="caution">
    <text evidence="1">The sequence shown here is derived from an EMBL/GenBank/DDBJ whole genome shotgun (WGS) entry which is preliminary data.</text>
</comment>
<name>A0AA40YS14_WEICO</name>
<evidence type="ECO:0000313" key="1">
    <source>
        <dbReference type="EMBL" id="MBJ7639766.1"/>
    </source>
</evidence>
<dbReference type="RefSeq" id="WP_199468250.1">
    <property type="nucleotide sequence ID" value="NZ_JAAOCP010000016.1"/>
</dbReference>